<keyword evidence="2" id="KW-1185">Reference proteome</keyword>
<protein>
    <submittedName>
        <fullName evidence="1">HicA-like toxin of HicAB toxin-antitoxin system</fullName>
    </submittedName>
</protein>
<comment type="caution">
    <text evidence="1">The sequence shown here is derived from an EMBL/GenBank/DDBJ whole genome shotgun (WGS) entry which is preliminary data.</text>
</comment>
<dbReference type="EMBL" id="PGTY01000001">
    <property type="protein sequence ID" value="PJI91196.1"/>
    <property type="molecule type" value="Genomic_DNA"/>
</dbReference>
<dbReference type="AlphaFoldDB" id="A0A2M8WJX0"/>
<dbReference type="InterPro" id="IPR012933">
    <property type="entry name" value="HicA_mRNA_interferase"/>
</dbReference>
<reference evidence="1 2" key="1">
    <citation type="submission" date="2017-11" db="EMBL/GenBank/DDBJ databases">
        <title>Genomic Encyclopedia of Archaeal and Bacterial Type Strains, Phase II (KMG-II): From Individual Species to Whole Genera.</title>
        <authorList>
            <person name="Goeker M."/>
        </authorList>
    </citation>
    <scope>NUCLEOTIDE SEQUENCE [LARGE SCALE GENOMIC DNA]</scope>
    <source>
        <strain evidence="1 2">DSM 29128</strain>
    </source>
</reference>
<dbReference type="RefSeq" id="WP_100366144.1">
    <property type="nucleotide sequence ID" value="NZ_PGTY01000001.1"/>
</dbReference>
<dbReference type="GO" id="GO:0003729">
    <property type="term" value="F:mRNA binding"/>
    <property type="evidence" value="ECO:0007669"/>
    <property type="project" value="InterPro"/>
</dbReference>
<evidence type="ECO:0000313" key="1">
    <source>
        <dbReference type="EMBL" id="PJI91196.1"/>
    </source>
</evidence>
<dbReference type="OrthoDB" id="73001at2"/>
<accession>A0A2M8WJX0</accession>
<dbReference type="Proteomes" id="UP000228531">
    <property type="component" value="Unassembled WGS sequence"/>
</dbReference>
<dbReference type="Pfam" id="PF07927">
    <property type="entry name" value="HicA_toxin"/>
    <property type="match status" value="1"/>
</dbReference>
<organism evidence="1 2">
    <name type="scientific">Yoonia maricola</name>
    <dbReference type="NCBI Taxonomy" id="420999"/>
    <lineage>
        <taxon>Bacteria</taxon>
        <taxon>Pseudomonadati</taxon>
        <taxon>Pseudomonadota</taxon>
        <taxon>Alphaproteobacteria</taxon>
        <taxon>Rhodobacterales</taxon>
        <taxon>Paracoccaceae</taxon>
        <taxon>Yoonia</taxon>
    </lineage>
</organism>
<evidence type="ECO:0000313" key="2">
    <source>
        <dbReference type="Proteomes" id="UP000228531"/>
    </source>
</evidence>
<sequence>MSRREKLLARLRTYPKDFEWSELETLLKSFGYVVVKKSGGSRRKFVGEDLPLISLHEPHPDKVVKSVYLKQVVEVLLESGIIK</sequence>
<name>A0A2M8WJX0_9RHOB</name>
<gene>
    <name evidence="1" type="ORF">BC777_0019</name>
</gene>
<proteinExistence type="predicted"/>